<proteinExistence type="predicted"/>
<protein>
    <recommendedName>
        <fullName evidence="3">Urease accessory protein UreE</fullName>
    </recommendedName>
</protein>
<keyword evidence="2" id="KW-1185">Reference proteome</keyword>
<gene>
    <name evidence="1" type="ORF">BBI01_06985</name>
</gene>
<dbReference type="Gene3D" id="3.30.70.790">
    <property type="entry name" value="UreE, C-terminal domain"/>
    <property type="match status" value="1"/>
</dbReference>
<dbReference type="OrthoDB" id="713673at2"/>
<accession>A0A1B8ZXW7</accession>
<dbReference type="EMBL" id="MAYH01000012">
    <property type="protein sequence ID" value="OCA76425.1"/>
    <property type="molecule type" value="Genomic_DNA"/>
</dbReference>
<organism evidence="1 2">
    <name type="scientific">Chryseobacterium artocarpi</name>
    <dbReference type="NCBI Taxonomy" id="1414727"/>
    <lineage>
        <taxon>Bacteria</taxon>
        <taxon>Pseudomonadati</taxon>
        <taxon>Bacteroidota</taxon>
        <taxon>Flavobacteriia</taxon>
        <taxon>Flavobacteriales</taxon>
        <taxon>Weeksellaceae</taxon>
        <taxon>Chryseobacterium group</taxon>
        <taxon>Chryseobacterium</taxon>
    </lineage>
</organism>
<dbReference type="SUPFAM" id="SSF69287">
    <property type="entry name" value="Urease metallochaperone UreE, N-terminal domain"/>
    <property type="match status" value="1"/>
</dbReference>
<dbReference type="AlphaFoldDB" id="A0A1B8ZXW7"/>
<evidence type="ECO:0000313" key="2">
    <source>
        <dbReference type="Proteomes" id="UP000092651"/>
    </source>
</evidence>
<reference evidence="1 2" key="1">
    <citation type="submission" date="2016-07" db="EMBL/GenBank/DDBJ databases">
        <authorList>
            <person name="Jeong J.-J."/>
            <person name="Kim D.W."/>
            <person name="Sang M.K."/>
            <person name="Choi I.-G."/>
            <person name="Kim K.D."/>
        </authorList>
    </citation>
    <scope>NUCLEOTIDE SEQUENCE [LARGE SCALE GENOMIC DNA]</scope>
    <source>
        <strain evidence="1 2">UTM-3</strain>
    </source>
</reference>
<dbReference type="Gene3D" id="2.60.260.20">
    <property type="entry name" value="Urease metallochaperone UreE, N-terminal domain"/>
    <property type="match status" value="1"/>
</dbReference>
<name>A0A1B8ZXW7_9FLAO</name>
<sequence length="158" mass="18309">MNTIQPIVIDEVKTAIHLNDRHTDVLELEWFENKKQKLTRTTKSGLVLEIRLGNLKEWQQGDQLYSNGKLIASIHFKPCLTICFPAKNDAEAADFCYFIGNQHLPVFLTQGQSFAVPYDGRLYEQLSFRYGERIHLKDSQLLSNQSLRYLAKNKVHEN</sequence>
<dbReference type="InterPro" id="IPR036118">
    <property type="entry name" value="UreE_N_sf"/>
</dbReference>
<comment type="caution">
    <text evidence="1">The sequence shown here is derived from an EMBL/GenBank/DDBJ whole genome shotgun (WGS) entry which is preliminary data.</text>
</comment>
<dbReference type="Proteomes" id="UP000092651">
    <property type="component" value="Unassembled WGS sequence"/>
</dbReference>
<evidence type="ECO:0008006" key="3">
    <source>
        <dbReference type="Google" id="ProtNLM"/>
    </source>
</evidence>
<evidence type="ECO:0000313" key="1">
    <source>
        <dbReference type="EMBL" id="OCA76425.1"/>
    </source>
</evidence>
<dbReference type="SUPFAM" id="SSF69737">
    <property type="entry name" value="Urease metallochaperone UreE, C-terminal domain"/>
    <property type="match status" value="1"/>
</dbReference>
<dbReference type="RefSeq" id="WP_065394094.1">
    <property type="nucleotide sequence ID" value="NZ_MAYH01000012.1"/>
</dbReference>